<accession>A0A699H6S5</accession>
<sequence length="663" mass="75969">MSKDQSVSRRNKMFWHTARDDPMFNTIRVISRHQDSQIYGAILFAELTNQDMLYSKAYKEYYVFTSGAEPPKAKTKYKKKADESVTSPKSKTTSASKAKVTLSEVEQVKLVAKKSKTDFHISQAGGSGDGVDTQLKVPDEQQQKTSAIDEGTDSDDEDDDNDDDGDNDDDVESDDHDDESDNERTESDSEEIPYPNLTKEDQTEYEEEDVDEGFEQEEEDAHVTLTPVSDAQKADEPVQSSYVSSDFTSKFVNLENPSLVDNEIASLMETSTPYATVIPELTSGFTTTTHPPPPVSALETEVSELKQTNQFVEAVSLIPSIVDQYLASKMKEAVNVAIQLQTNKLREETQAENQDFFNQIQGLRIKSLPAPPKMLPSLNISLPASLSMQRSKVTLLKNQACNKIKSSSWGTTLNNPLTKRLPKLIVARAEEPPTSFDEFNDTSFDFSAFILHRLHIPNLTQEILGPKRQRFYGYASNLTSSKDVYSRRRIIVVIRLKIKKMYDYGHLEEIEVCRDDQQLYTFKEGDFKRLRLQDIEYMLLLLIQQKLTNLTIDERFDMNVALRMFTRRIVIQKRVKDLQLDELYKFSDGTLNDVRSALPDIAVGIRMEYLPMRKWSNLEKKRARVMVQEICTQLYQRRLMRNLEKFVGGRPYMQDQRLLERTI</sequence>
<protein>
    <submittedName>
        <fullName evidence="2">Uncharacterized protein</fullName>
    </submittedName>
</protein>
<dbReference type="AlphaFoldDB" id="A0A699H6S5"/>
<comment type="caution">
    <text evidence="2">The sequence shown here is derived from an EMBL/GenBank/DDBJ whole genome shotgun (WGS) entry which is preliminary data.</text>
</comment>
<feature type="region of interest" description="Disordered" evidence="1">
    <location>
        <begin position="71"/>
        <end position="101"/>
    </location>
</feature>
<name>A0A699H6S5_TANCI</name>
<evidence type="ECO:0000313" key="2">
    <source>
        <dbReference type="EMBL" id="GEX47492.1"/>
    </source>
</evidence>
<dbReference type="EMBL" id="BKCJ010110466">
    <property type="protein sequence ID" value="GEX47492.1"/>
    <property type="molecule type" value="Genomic_DNA"/>
</dbReference>
<feature type="region of interest" description="Disordered" evidence="1">
    <location>
        <begin position="120"/>
        <end position="220"/>
    </location>
</feature>
<reference evidence="2" key="1">
    <citation type="journal article" date="2019" name="Sci. Rep.">
        <title>Draft genome of Tanacetum cinerariifolium, the natural source of mosquito coil.</title>
        <authorList>
            <person name="Yamashiro T."/>
            <person name="Shiraishi A."/>
            <person name="Satake H."/>
            <person name="Nakayama K."/>
        </authorList>
    </citation>
    <scope>NUCLEOTIDE SEQUENCE</scope>
</reference>
<evidence type="ECO:0000256" key="1">
    <source>
        <dbReference type="SAM" id="MobiDB-lite"/>
    </source>
</evidence>
<feature type="compositionally biased region" description="Acidic residues" evidence="1">
    <location>
        <begin position="150"/>
        <end position="181"/>
    </location>
</feature>
<gene>
    <name evidence="2" type="ORF">Tci_319467</name>
</gene>
<feature type="compositionally biased region" description="Low complexity" evidence="1">
    <location>
        <begin position="84"/>
        <end position="101"/>
    </location>
</feature>
<organism evidence="2">
    <name type="scientific">Tanacetum cinerariifolium</name>
    <name type="common">Dalmatian daisy</name>
    <name type="synonym">Chrysanthemum cinerariifolium</name>
    <dbReference type="NCBI Taxonomy" id="118510"/>
    <lineage>
        <taxon>Eukaryota</taxon>
        <taxon>Viridiplantae</taxon>
        <taxon>Streptophyta</taxon>
        <taxon>Embryophyta</taxon>
        <taxon>Tracheophyta</taxon>
        <taxon>Spermatophyta</taxon>
        <taxon>Magnoliopsida</taxon>
        <taxon>eudicotyledons</taxon>
        <taxon>Gunneridae</taxon>
        <taxon>Pentapetalae</taxon>
        <taxon>asterids</taxon>
        <taxon>campanulids</taxon>
        <taxon>Asterales</taxon>
        <taxon>Asteraceae</taxon>
        <taxon>Asteroideae</taxon>
        <taxon>Anthemideae</taxon>
        <taxon>Anthemidinae</taxon>
        <taxon>Tanacetum</taxon>
    </lineage>
</organism>
<proteinExistence type="predicted"/>
<feature type="compositionally biased region" description="Acidic residues" evidence="1">
    <location>
        <begin position="203"/>
        <end position="220"/>
    </location>
</feature>